<dbReference type="Proteomes" id="UP000030302">
    <property type="component" value="Chromosome"/>
</dbReference>
<keyword evidence="2" id="KW-1185">Reference proteome</keyword>
<dbReference type="KEGG" id="care:LT85_2496"/>
<dbReference type="HOGENOM" id="CLU_3287855_0_0_4"/>
<organism evidence="1 2">
    <name type="scientific">Collimonas arenae</name>
    <dbReference type="NCBI Taxonomy" id="279058"/>
    <lineage>
        <taxon>Bacteria</taxon>
        <taxon>Pseudomonadati</taxon>
        <taxon>Pseudomonadota</taxon>
        <taxon>Betaproteobacteria</taxon>
        <taxon>Burkholderiales</taxon>
        <taxon>Oxalobacteraceae</taxon>
        <taxon>Collimonas</taxon>
    </lineage>
</organism>
<evidence type="ECO:0000313" key="1">
    <source>
        <dbReference type="EMBL" id="AIY41654.1"/>
    </source>
</evidence>
<name>A0A0A1FD98_9BURK</name>
<protein>
    <submittedName>
        <fullName evidence="1">Uncharacterized protein</fullName>
    </submittedName>
</protein>
<evidence type="ECO:0000313" key="2">
    <source>
        <dbReference type="Proteomes" id="UP000030302"/>
    </source>
</evidence>
<dbReference type="AlphaFoldDB" id="A0A0A1FD98"/>
<reference evidence="2" key="1">
    <citation type="journal article" date="2014" name="Soil Biol. Biochem.">
        <title>Structure and function of bacterial communities in ageing soils: Insights from the Mendocino ecological staircase.</title>
        <authorList>
            <person name="Uroz S."/>
            <person name="Tech J.J."/>
            <person name="Sawaya N.A."/>
            <person name="Frey-Klett P."/>
            <person name="Leveau J.H.J."/>
        </authorList>
    </citation>
    <scope>NUCLEOTIDE SEQUENCE [LARGE SCALE GENOMIC DNA]</scope>
    <source>
        <strain evidence="2">Cal35</strain>
    </source>
</reference>
<accession>A0A0A1FD98</accession>
<gene>
    <name evidence="1" type="ORF">LT85_2496</name>
</gene>
<dbReference type="EMBL" id="CP009962">
    <property type="protein sequence ID" value="AIY41654.1"/>
    <property type="molecule type" value="Genomic_DNA"/>
</dbReference>
<proteinExistence type="predicted"/>
<sequence length="40" mass="4935">MTILRQVKFLNFVWNESCLWKVLQVPNGFFYFFESAMPRF</sequence>